<dbReference type="PANTHER" id="PTHR45138:SF9">
    <property type="entry name" value="DIGUANYLATE CYCLASE DGCM-RELATED"/>
    <property type="match status" value="1"/>
</dbReference>
<evidence type="ECO:0000259" key="4">
    <source>
        <dbReference type="PROSITE" id="PS50887"/>
    </source>
</evidence>
<feature type="domain" description="GGDEF" evidence="4">
    <location>
        <begin position="202"/>
        <end position="328"/>
    </location>
</feature>
<dbReference type="CDD" id="cd01949">
    <property type="entry name" value="GGDEF"/>
    <property type="match status" value="1"/>
</dbReference>
<name>A0ABV3YNY7_9PSED</name>
<feature type="transmembrane region" description="Helical" evidence="3">
    <location>
        <begin position="141"/>
        <end position="161"/>
    </location>
</feature>
<dbReference type="InterPro" id="IPR000160">
    <property type="entry name" value="GGDEF_dom"/>
</dbReference>
<keyword evidence="3" id="KW-1133">Transmembrane helix</keyword>
<feature type="transmembrane region" description="Helical" evidence="3">
    <location>
        <begin position="117"/>
        <end position="135"/>
    </location>
</feature>
<reference evidence="5 6" key="1">
    <citation type="submission" date="2024-07" db="EMBL/GenBank/DDBJ databases">
        <authorList>
            <person name="Li M."/>
        </authorList>
    </citation>
    <scope>NUCLEOTIDE SEQUENCE [LARGE SCALE GENOMIC DNA]</scope>
    <source>
        <strain evidence="5 6">25A3E</strain>
    </source>
</reference>
<dbReference type="EMBL" id="JBFTEG010000002">
    <property type="protein sequence ID" value="MEX6501030.1"/>
    <property type="molecule type" value="Genomic_DNA"/>
</dbReference>
<keyword evidence="6" id="KW-1185">Reference proteome</keyword>
<feature type="transmembrane region" description="Helical" evidence="3">
    <location>
        <begin position="20"/>
        <end position="39"/>
    </location>
</feature>
<dbReference type="PROSITE" id="PS50887">
    <property type="entry name" value="GGDEF"/>
    <property type="match status" value="1"/>
</dbReference>
<dbReference type="RefSeq" id="WP_369285966.1">
    <property type="nucleotide sequence ID" value="NZ_JBFTEG010000002.1"/>
</dbReference>
<proteinExistence type="predicted"/>
<protein>
    <recommendedName>
        <fullName evidence="1">diguanylate cyclase</fullName>
        <ecNumber evidence="1">2.7.7.65</ecNumber>
    </recommendedName>
</protein>
<keyword evidence="5" id="KW-0548">Nucleotidyltransferase</keyword>
<comment type="caution">
    <text evidence="5">The sequence shown here is derived from an EMBL/GenBank/DDBJ whole genome shotgun (WGS) entry which is preliminary data.</text>
</comment>
<keyword evidence="5" id="KW-0808">Transferase</keyword>
<sequence length="328" mass="35988">MKALIQQLEDPFDFRQKATLGVALAAFVLLTPFSINHIVQGHPYLGTGSLIVVLLLAGNAWGIWRGHYSPALTLLGIVPAVIFYLVLTINRQGIIGVLWCYPAVISFYFMLPERKAWIANGAMLALTLPQAWSVIDAPLAARVTATLLAVSAFAAVFIRVITAQQHKMRRQAVTDPLTGLFNRMLLADSLEQAIEQSRRTKTPMALLSLDIDHFKAINDRLGHDAGDAVLRGVGELLHQRARRADKLFRLGGEEFLVLLYDADGANARQVAEELLGAVAAQPFLPDQPVTVSIGAASLVGDEDYRAWMKRVDENLYRAKSAGRNRVVA</sequence>
<comment type="catalytic activity">
    <reaction evidence="2">
        <text>2 GTP = 3',3'-c-di-GMP + 2 diphosphate</text>
        <dbReference type="Rhea" id="RHEA:24898"/>
        <dbReference type="ChEBI" id="CHEBI:33019"/>
        <dbReference type="ChEBI" id="CHEBI:37565"/>
        <dbReference type="ChEBI" id="CHEBI:58805"/>
        <dbReference type="EC" id="2.7.7.65"/>
    </reaction>
</comment>
<dbReference type="NCBIfam" id="TIGR00254">
    <property type="entry name" value="GGDEF"/>
    <property type="match status" value="1"/>
</dbReference>
<dbReference type="Proteomes" id="UP001560296">
    <property type="component" value="Unassembled WGS sequence"/>
</dbReference>
<accession>A0ABV3YNY7</accession>
<dbReference type="InterPro" id="IPR043128">
    <property type="entry name" value="Rev_trsase/Diguanyl_cyclase"/>
</dbReference>
<dbReference type="Gene3D" id="3.30.70.270">
    <property type="match status" value="1"/>
</dbReference>
<feature type="transmembrane region" description="Helical" evidence="3">
    <location>
        <begin position="93"/>
        <end position="110"/>
    </location>
</feature>
<evidence type="ECO:0000313" key="5">
    <source>
        <dbReference type="EMBL" id="MEX6501030.1"/>
    </source>
</evidence>
<evidence type="ECO:0000256" key="1">
    <source>
        <dbReference type="ARBA" id="ARBA00012528"/>
    </source>
</evidence>
<dbReference type="SUPFAM" id="SSF55073">
    <property type="entry name" value="Nucleotide cyclase"/>
    <property type="match status" value="1"/>
</dbReference>
<evidence type="ECO:0000256" key="3">
    <source>
        <dbReference type="SAM" id="Phobius"/>
    </source>
</evidence>
<feature type="transmembrane region" description="Helical" evidence="3">
    <location>
        <begin position="71"/>
        <end position="87"/>
    </location>
</feature>
<keyword evidence="3" id="KW-0472">Membrane</keyword>
<dbReference type="Pfam" id="PF00990">
    <property type="entry name" value="GGDEF"/>
    <property type="match status" value="1"/>
</dbReference>
<keyword evidence="3" id="KW-0812">Transmembrane</keyword>
<evidence type="ECO:0000313" key="6">
    <source>
        <dbReference type="Proteomes" id="UP001560296"/>
    </source>
</evidence>
<dbReference type="GO" id="GO:0052621">
    <property type="term" value="F:diguanylate cyclase activity"/>
    <property type="evidence" value="ECO:0007669"/>
    <property type="project" value="UniProtKB-EC"/>
</dbReference>
<feature type="transmembrane region" description="Helical" evidence="3">
    <location>
        <begin position="45"/>
        <end position="64"/>
    </location>
</feature>
<dbReference type="InterPro" id="IPR050469">
    <property type="entry name" value="Diguanylate_Cyclase"/>
</dbReference>
<dbReference type="InterPro" id="IPR029787">
    <property type="entry name" value="Nucleotide_cyclase"/>
</dbReference>
<evidence type="ECO:0000256" key="2">
    <source>
        <dbReference type="ARBA" id="ARBA00034247"/>
    </source>
</evidence>
<gene>
    <name evidence="5" type="ORF">AB5S05_03075</name>
</gene>
<organism evidence="5 6">
    <name type="scientific">Pseudomonas zhanjiangensis</name>
    <dbReference type="NCBI Taxonomy" id="3239015"/>
    <lineage>
        <taxon>Bacteria</taxon>
        <taxon>Pseudomonadati</taxon>
        <taxon>Pseudomonadota</taxon>
        <taxon>Gammaproteobacteria</taxon>
        <taxon>Pseudomonadales</taxon>
        <taxon>Pseudomonadaceae</taxon>
        <taxon>Pseudomonas</taxon>
    </lineage>
</organism>
<dbReference type="SMART" id="SM00267">
    <property type="entry name" value="GGDEF"/>
    <property type="match status" value="1"/>
</dbReference>
<dbReference type="EC" id="2.7.7.65" evidence="1"/>
<dbReference type="PANTHER" id="PTHR45138">
    <property type="entry name" value="REGULATORY COMPONENTS OF SENSORY TRANSDUCTION SYSTEM"/>
    <property type="match status" value="1"/>
</dbReference>